<dbReference type="SMART" id="SM00729">
    <property type="entry name" value="Elp3"/>
    <property type="match status" value="1"/>
</dbReference>
<dbReference type="PANTHER" id="PTHR43409:SF3">
    <property type="entry name" value="HYPOTHETICAL METHYLTRANSFERASE"/>
    <property type="match status" value="1"/>
</dbReference>
<dbReference type="SFLD" id="SFLDS00029">
    <property type="entry name" value="Radical_SAM"/>
    <property type="match status" value="1"/>
</dbReference>
<dbReference type="GO" id="GO:0005829">
    <property type="term" value="C:cytosol"/>
    <property type="evidence" value="ECO:0007669"/>
    <property type="project" value="TreeGrafter"/>
</dbReference>
<dbReference type="EMBL" id="FWZX01000001">
    <property type="protein sequence ID" value="SME93267.1"/>
    <property type="molecule type" value="Genomic_DNA"/>
</dbReference>
<protein>
    <submittedName>
        <fullName evidence="8">Radical SAM superfamily enzyme YgiQ, UPF0313 family</fullName>
    </submittedName>
</protein>
<feature type="domain" description="Radical SAM core" evidence="7">
    <location>
        <begin position="161"/>
        <end position="409"/>
    </location>
</feature>
<dbReference type="STRING" id="560819.SAMN05428998_101570"/>
<organism evidence="8 9">
    <name type="scientific">Tistlia consotensis USBA 355</name>
    <dbReference type="NCBI Taxonomy" id="560819"/>
    <lineage>
        <taxon>Bacteria</taxon>
        <taxon>Pseudomonadati</taxon>
        <taxon>Pseudomonadota</taxon>
        <taxon>Alphaproteobacteria</taxon>
        <taxon>Rhodospirillales</taxon>
        <taxon>Rhodovibrionaceae</taxon>
        <taxon>Tistlia</taxon>
    </lineage>
</organism>
<dbReference type="InterPro" id="IPR006638">
    <property type="entry name" value="Elp3/MiaA/NifB-like_rSAM"/>
</dbReference>
<dbReference type="Gene3D" id="3.40.50.280">
    <property type="entry name" value="Cobalamin-binding domain"/>
    <property type="match status" value="1"/>
</dbReference>
<dbReference type="InterPro" id="IPR023404">
    <property type="entry name" value="rSAM_horseshoe"/>
</dbReference>
<dbReference type="PROSITE" id="PS51332">
    <property type="entry name" value="B12_BINDING"/>
    <property type="match status" value="1"/>
</dbReference>
<dbReference type="Pfam" id="PF13282">
    <property type="entry name" value="DUF4070"/>
    <property type="match status" value="1"/>
</dbReference>
<dbReference type="RefSeq" id="WP_085120898.1">
    <property type="nucleotide sequence ID" value="NZ_FWZX01000001.1"/>
</dbReference>
<dbReference type="InterPro" id="IPR025274">
    <property type="entry name" value="DUF4070"/>
</dbReference>
<feature type="domain" description="B12-binding" evidence="6">
    <location>
        <begin position="1"/>
        <end position="140"/>
    </location>
</feature>
<dbReference type="SFLD" id="SFLDF00303">
    <property type="entry name" value="hopanoid_C2-methyltransferase"/>
    <property type="match status" value="1"/>
</dbReference>
<dbReference type="SUPFAM" id="SSF102114">
    <property type="entry name" value="Radical SAM enzymes"/>
    <property type="match status" value="1"/>
</dbReference>
<dbReference type="GO" id="GO:0051539">
    <property type="term" value="F:4 iron, 4 sulfur cluster binding"/>
    <property type="evidence" value="ECO:0007669"/>
    <property type="project" value="UniProtKB-KW"/>
</dbReference>
<dbReference type="InterPro" id="IPR034466">
    <property type="entry name" value="Methyltransferase_Class_B"/>
</dbReference>
<dbReference type="CDD" id="cd01335">
    <property type="entry name" value="Radical_SAM"/>
    <property type="match status" value="1"/>
</dbReference>
<dbReference type="AlphaFoldDB" id="A0A1Y6BAI6"/>
<evidence type="ECO:0000256" key="1">
    <source>
        <dbReference type="ARBA" id="ARBA00001966"/>
    </source>
</evidence>
<evidence type="ECO:0000256" key="4">
    <source>
        <dbReference type="ARBA" id="ARBA00023004"/>
    </source>
</evidence>
<accession>A0A1Y6BAI6</accession>
<dbReference type="GO" id="GO:0046872">
    <property type="term" value="F:metal ion binding"/>
    <property type="evidence" value="ECO:0007669"/>
    <property type="project" value="UniProtKB-KW"/>
</dbReference>
<evidence type="ECO:0000259" key="6">
    <source>
        <dbReference type="PROSITE" id="PS51332"/>
    </source>
</evidence>
<dbReference type="SFLD" id="SFLDG01123">
    <property type="entry name" value="methyltransferase_(Class_B)"/>
    <property type="match status" value="1"/>
</dbReference>
<gene>
    <name evidence="8" type="ORF">SAMN05428998_101570</name>
</gene>
<evidence type="ECO:0000313" key="8">
    <source>
        <dbReference type="EMBL" id="SME93267.1"/>
    </source>
</evidence>
<dbReference type="PANTHER" id="PTHR43409">
    <property type="entry name" value="ANAEROBIC MAGNESIUM-PROTOPORPHYRIN IX MONOMETHYL ESTER CYCLASE-RELATED"/>
    <property type="match status" value="1"/>
</dbReference>
<proteinExistence type="predicted"/>
<evidence type="ECO:0000256" key="3">
    <source>
        <dbReference type="ARBA" id="ARBA00022723"/>
    </source>
</evidence>
<keyword evidence="3" id="KW-0479">Metal-binding</keyword>
<evidence type="ECO:0000256" key="2">
    <source>
        <dbReference type="ARBA" id="ARBA00022691"/>
    </source>
</evidence>
<dbReference type="InterPro" id="IPR007197">
    <property type="entry name" value="rSAM"/>
</dbReference>
<dbReference type="GO" id="GO:0031419">
    <property type="term" value="F:cobalamin binding"/>
    <property type="evidence" value="ECO:0007669"/>
    <property type="project" value="InterPro"/>
</dbReference>
<dbReference type="PROSITE" id="PS51918">
    <property type="entry name" value="RADICAL_SAM"/>
    <property type="match status" value="1"/>
</dbReference>
<name>A0A1Y6BAI6_9PROT</name>
<dbReference type="InterPro" id="IPR058240">
    <property type="entry name" value="rSAM_sf"/>
</dbReference>
<keyword evidence="5" id="KW-0411">Iron-sulfur</keyword>
<keyword evidence="2" id="KW-0949">S-adenosyl-L-methionine</keyword>
<evidence type="ECO:0000313" key="9">
    <source>
        <dbReference type="Proteomes" id="UP000192917"/>
    </source>
</evidence>
<dbReference type="Proteomes" id="UP000192917">
    <property type="component" value="Unassembled WGS sequence"/>
</dbReference>
<dbReference type="InterPro" id="IPR006158">
    <property type="entry name" value="Cobalamin-bd"/>
</dbReference>
<dbReference type="GO" id="GO:0003824">
    <property type="term" value="F:catalytic activity"/>
    <property type="evidence" value="ECO:0007669"/>
    <property type="project" value="InterPro"/>
</dbReference>
<reference evidence="8 9" key="1">
    <citation type="submission" date="2017-04" db="EMBL/GenBank/DDBJ databases">
        <authorList>
            <person name="Afonso C.L."/>
            <person name="Miller P.J."/>
            <person name="Scott M.A."/>
            <person name="Spackman E."/>
            <person name="Goraichik I."/>
            <person name="Dimitrov K.M."/>
            <person name="Suarez D.L."/>
            <person name="Swayne D.E."/>
        </authorList>
    </citation>
    <scope>NUCLEOTIDE SEQUENCE [LARGE SCALE GENOMIC DNA]</scope>
    <source>
        <strain evidence="8 9">USBA 355</strain>
    </source>
</reference>
<comment type="cofactor">
    <cofactor evidence="1">
        <name>[4Fe-4S] cluster</name>
        <dbReference type="ChEBI" id="CHEBI:49883"/>
    </cofactor>
</comment>
<dbReference type="SFLD" id="SFLDG01082">
    <property type="entry name" value="B12-binding_domain_containing"/>
    <property type="match status" value="1"/>
</dbReference>
<dbReference type="InterPro" id="IPR051198">
    <property type="entry name" value="BchE-like"/>
</dbReference>
<dbReference type="Pfam" id="PF04055">
    <property type="entry name" value="Radical_SAM"/>
    <property type="match status" value="1"/>
</dbReference>
<dbReference type="InterPro" id="IPR034530">
    <property type="entry name" value="HpnP-like"/>
</dbReference>
<dbReference type="Gene3D" id="3.80.30.20">
    <property type="entry name" value="tm_1862 like domain"/>
    <property type="match status" value="1"/>
</dbReference>
<keyword evidence="4" id="KW-0408">Iron</keyword>
<evidence type="ECO:0000259" key="7">
    <source>
        <dbReference type="PROSITE" id="PS51918"/>
    </source>
</evidence>
<keyword evidence="9" id="KW-1185">Reference proteome</keyword>
<sequence length="530" mass="59440">MARIILVAPRFEPSFFGFDYAMPVLGKSANMPVAALPLLAALTPGEHEVTLVDEAAEPLDYDAIAEADIVGLTGMNVQRFRMVEIAKELKARGAFLAIGGPWVTVQEDYFEGLADVIFIGEADTTWPQFLSDWAEGAHVPRYEQAERTDVTTLPPSRFELYDMSKYFSASIQVSRGCPFRCEFCDIIVTFGRVPRVKTPEQVIAELEALRARRVFDVYLADDNFIGNKKAVRPILEAIVEWQRRHGYPMILSTEASINLAEEDELLDLMGQANIATVFVGVESPSEESLKETQKVQNLKGRTGAGGLSVTDDIIRRLGVIRAKGIEVNMGMIVGFDSDRPDIFDRQREFVSRTGIPTVLVSMLAAIPTTPLHKRLTGEGRLDDGDPPPYGTNVVPLGMSQQQLRDGYVRLMTDLYAPEAFFGRLDASLASLSARWRRVVRTEAKSPRERLQLTLRAAVGSLLLYRSIMRHEPDQALRRTWRRRILGVVARPTRRLPLRDLPAYLMQVACHLHYQQFVRSMAADGRVRNTF</sequence>
<evidence type="ECO:0000256" key="5">
    <source>
        <dbReference type="ARBA" id="ARBA00023014"/>
    </source>
</evidence>